<dbReference type="PRINTS" id="PR00411">
    <property type="entry name" value="PNDRDTASEI"/>
</dbReference>
<dbReference type="PANTHER" id="PTHR42877">
    <property type="entry name" value="L-ORNITHINE N(5)-MONOOXYGENASE-RELATED"/>
    <property type="match status" value="1"/>
</dbReference>
<gene>
    <name evidence="1" type="ORF">KK488_10440</name>
</gene>
<accession>A0A9X1IRC8</accession>
<comment type="caution">
    <text evidence="1">The sequence shown here is derived from an EMBL/GenBank/DDBJ whole genome shotgun (WGS) entry which is preliminary data.</text>
</comment>
<dbReference type="InterPro" id="IPR036188">
    <property type="entry name" value="FAD/NAD-bd_sf"/>
</dbReference>
<dbReference type="EMBL" id="JAHGAW010000006">
    <property type="protein sequence ID" value="MBT2187363.1"/>
    <property type="molecule type" value="Genomic_DNA"/>
</dbReference>
<dbReference type="Proteomes" id="UP001138757">
    <property type="component" value="Unassembled WGS sequence"/>
</dbReference>
<dbReference type="Pfam" id="PF13738">
    <property type="entry name" value="Pyr_redox_3"/>
    <property type="match status" value="1"/>
</dbReference>
<organism evidence="1 2">
    <name type="scientific">Sphingobium nicotianae</name>
    <dbReference type="NCBI Taxonomy" id="2782607"/>
    <lineage>
        <taxon>Bacteria</taxon>
        <taxon>Pseudomonadati</taxon>
        <taxon>Pseudomonadota</taxon>
        <taxon>Alphaproteobacteria</taxon>
        <taxon>Sphingomonadales</taxon>
        <taxon>Sphingomonadaceae</taxon>
        <taxon>Sphingobium</taxon>
    </lineage>
</organism>
<dbReference type="PRINTS" id="PR00368">
    <property type="entry name" value="FADPNR"/>
</dbReference>
<dbReference type="AlphaFoldDB" id="A0A9X1IRC8"/>
<proteinExistence type="predicted"/>
<dbReference type="RefSeq" id="WP_214623244.1">
    <property type="nucleotide sequence ID" value="NZ_JAHGAW010000006.1"/>
</dbReference>
<dbReference type="PANTHER" id="PTHR42877:SF4">
    <property type="entry name" value="FAD_NAD(P)-BINDING DOMAIN-CONTAINING PROTEIN-RELATED"/>
    <property type="match status" value="1"/>
</dbReference>
<name>A0A9X1IRC8_9SPHN</name>
<keyword evidence="2" id="KW-1185">Reference proteome</keyword>
<dbReference type="InterPro" id="IPR051209">
    <property type="entry name" value="FAD-bind_Monooxygenase_sf"/>
</dbReference>
<dbReference type="SUPFAM" id="SSF51905">
    <property type="entry name" value="FAD/NAD(P)-binding domain"/>
    <property type="match status" value="1"/>
</dbReference>
<sequence>MATIEAPVRPELLAASDAVIEDAVEYADPMVLRGLLYQLTGDPEVEAIEIKKVRMGRAEMSVLANESDIALLRRKAADFLKSYRDSGAGELSYGPRERVPESFGLVIGHPIEDEAVDLMVEESALDPWARSLKWQAQPDPEALDNFEVLVIGGGMGGLNSAVQLKRAGIHFHVIEKNPDVGGTWYENRYPGARVDTPSRFYLNLFGVDFPQEYAFGTHVENQKYYHWVVDEFGLDGDITYNTEVTSMVWDEADSMWDVHVKGPDGERVLRANAVISGVGFLNRPNMPVIEGMDEFKGPSWHTARWPDNVDLTGKKVAVIGTGCTGYQLIPELVKLAGHVTVFQRTPQWLMGIPGYLSKLPEQVLWLDRNLPYYTNFTRFKSFYGTGPYLARVFDVDPDFDDPHTVSPLNKAARERSIEFLQSKLKDPRLVEVMTPKHPPWSARPVAVDADYSILDVLETDDVTLVTSGINRINATGIEDGEGVQHDVDVIVYATGFKANDFLYPMEITGRGGQTIGELWAEGGPRAYLGCMIPGFPNLWVLYGPNTNGGLPVSQYHEMTMFYAMQCMEKLILEGKHSIEVTADAYWRYNKELDAINGTKLWADPRANNYYWTKHGRSASQTPYTGFEVRNFMLKPDYDDMEIR</sequence>
<protein>
    <submittedName>
        <fullName evidence="1">NAD(P)/FAD-dependent oxidoreductase</fullName>
    </submittedName>
</protein>
<reference evidence="1" key="1">
    <citation type="submission" date="2021-05" db="EMBL/GenBank/DDBJ databases">
        <title>Genome of Sphingobium sp. strain.</title>
        <authorList>
            <person name="Fan R."/>
        </authorList>
    </citation>
    <scope>NUCLEOTIDE SEQUENCE</scope>
    <source>
        <strain evidence="1">H33</strain>
    </source>
</reference>
<evidence type="ECO:0000313" key="1">
    <source>
        <dbReference type="EMBL" id="MBT2187363.1"/>
    </source>
</evidence>
<evidence type="ECO:0000313" key="2">
    <source>
        <dbReference type="Proteomes" id="UP001138757"/>
    </source>
</evidence>
<dbReference type="Gene3D" id="3.50.50.60">
    <property type="entry name" value="FAD/NAD(P)-binding domain"/>
    <property type="match status" value="2"/>
</dbReference>